<dbReference type="GO" id="GO:0003700">
    <property type="term" value="F:DNA-binding transcription factor activity"/>
    <property type="evidence" value="ECO:0007669"/>
    <property type="project" value="InterPro"/>
</dbReference>
<keyword evidence="2" id="KW-0805">Transcription regulation</keyword>
<dbReference type="InterPro" id="IPR012787">
    <property type="entry name" value="TF_PcaQ"/>
</dbReference>
<dbReference type="GO" id="GO:0045893">
    <property type="term" value="P:positive regulation of DNA-templated transcription"/>
    <property type="evidence" value="ECO:0007669"/>
    <property type="project" value="InterPro"/>
</dbReference>
<dbReference type="GO" id="GO:0005829">
    <property type="term" value="C:cytosol"/>
    <property type="evidence" value="ECO:0007669"/>
    <property type="project" value="TreeGrafter"/>
</dbReference>
<dbReference type="InterPro" id="IPR005119">
    <property type="entry name" value="LysR_subst-bd"/>
</dbReference>
<dbReference type="SUPFAM" id="SSF53850">
    <property type="entry name" value="Periplasmic binding protein-like II"/>
    <property type="match status" value="1"/>
</dbReference>
<dbReference type="InterPro" id="IPR050950">
    <property type="entry name" value="HTH-type_LysR_regulators"/>
</dbReference>
<evidence type="ECO:0000256" key="4">
    <source>
        <dbReference type="ARBA" id="ARBA00023163"/>
    </source>
</evidence>
<evidence type="ECO:0000256" key="2">
    <source>
        <dbReference type="ARBA" id="ARBA00023015"/>
    </source>
</evidence>
<keyword evidence="4" id="KW-0804">Transcription</keyword>
<dbReference type="PROSITE" id="PS50931">
    <property type="entry name" value="HTH_LYSR"/>
    <property type="match status" value="1"/>
</dbReference>
<dbReference type="InterPro" id="IPR036390">
    <property type="entry name" value="WH_DNA-bd_sf"/>
</dbReference>
<dbReference type="RefSeq" id="WP_092065905.1">
    <property type="nucleotide sequence ID" value="NZ_FOJU01000004.1"/>
</dbReference>
<name>A0A1I0Y3L2_9RHOB</name>
<dbReference type="NCBIfam" id="TIGR02424">
    <property type="entry name" value="TF_pcaQ"/>
    <property type="match status" value="1"/>
</dbReference>
<keyword evidence="3" id="KW-0238">DNA-binding</keyword>
<dbReference type="Proteomes" id="UP000198796">
    <property type="component" value="Unassembled WGS sequence"/>
</dbReference>
<dbReference type="STRING" id="871651.SAMN05421688_2779"/>
<reference evidence="6 7" key="1">
    <citation type="submission" date="2016-10" db="EMBL/GenBank/DDBJ databases">
        <authorList>
            <person name="de Groot N.N."/>
        </authorList>
    </citation>
    <scope>NUCLEOTIDE SEQUENCE [LARGE SCALE GENOMIC DNA]</scope>
    <source>
        <strain evidence="6 7">DSM 29316</strain>
    </source>
</reference>
<dbReference type="PANTHER" id="PTHR30419:SF8">
    <property type="entry name" value="NITROGEN ASSIMILATION TRANSCRIPTIONAL ACTIVATOR-RELATED"/>
    <property type="match status" value="1"/>
</dbReference>
<evidence type="ECO:0000259" key="5">
    <source>
        <dbReference type="PROSITE" id="PS50931"/>
    </source>
</evidence>
<dbReference type="GO" id="GO:0003677">
    <property type="term" value="F:DNA binding"/>
    <property type="evidence" value="ECO:0007669"/>
    <property type="project" value="UniProtKB-KW"/>
</dbReference>
<dbReference type="PRINTS" id="PR00039">
    <property type="entry name" value="HTHLYSR"/>
</dbReference>
<comment type="similarity">
    <text evidence="1">Belongs to the LysR transcriptional regulatory family.</text>
</comment>
<gene>
    <name evidence="6" type="ORF">SAMN05421688_2779</name>
</gene>
<dbReference type="GO" id="GO:0019619">
    <property type="term" value="P:3,4-dihydroxybenzoate catabolic process"/>
    <property type="evidence" value="ECO:0007669"/>
    <property type="project" value="InterPro"/>
</dbReference>
<accession>A0A1I0Y3L2</accession>
<keyword evidence="7" id="KW-1185">Reference proteome</keyword>
<dbReference type="AlphaFoldDB" id="A0A1I0Y3L2"/>
<proteinExistence type="inferred from homology"/>
<sequence length="306" mass="33244">MGITAANRIKLRQLSAFVEVARRKSVTRAAEALNLTQPAVSRALRELEETLGGASLLVREGRGVRLTAHGAALLPHASQALAQVEQLSMAVLSSDHDTGPPLRVGALPTASATLMPEVVARFRQGDLRARLSIITGENQVLLEQLREDRLDLVVGRLPAPEQMLGLAFDPLYRERVVACVAVGHPLLAAHDVVNYADHPMLLPRPKSIIRPLVDRLLMEQGITVPRDAIETVSDSFGLRFTRDYGAVWFISEGVVREALQDGSLARLPLDTDITLGPVGLCTRQNAEPGPAQRRFSALLHDVGWAL</sequence>
<dbReference type="EMBL" id="FOJU01000004">
    <property type="protein sequence ID" value="SFB07762.1"/>
    <property type="molecule type" value="Genomic_DNA"/>
</dbReference>
<evidence type="ECO:0000256" key="1">
    <source>
        <dbReference type="ARBA" id="ARBA00009437"/>
    </source>
</evidence>
<feature type="domain" description="HTH lysR-type" evidence="5">
    <location>
        <begin position="9"/>
        <end position="67"/>
    </location>
</feature>
<evidence type="ECO:0000313" key="6">
    <source>
        <dbReference type="EMBL" id="SFB07762.1"/>
    </source>
</evidence>
<dbReference type="SUPFAM" id="SSF46785">
    <property type="entry name" value="Winged helix' DNA-binding domain"/>
    <property type="match status" value="1"/>
</dbReference>
<evidence type="ECO:0000313" key="7">
    <source>
        <dbReference type="Proteomes" id="UP000198796"/>
    </source>
</evidence>
<dbReference type="Pfam" id="PF00126">
    <property type="entry name" value="HTH_1"/>
    <property type="match status" value="1"/>
</dbReference>
<dbReference type="InterPro" id="IPR000847">
    <property type="entry name" value="LysR_HTH_N"/>
</dbReference>
<dbReference type="Pfam" id="PF03466">
    <property type="entry name" value="LysR_substrate"/>
    <property type="match status" value="1"/>
</dbReference>
<dbReference type="FunFam" id="1.10.10.10:FF:000001">
    <property type="entry name" value="LysR family transcriptional regulator"/>
    <property type="match status" value="1"/>
</dbReference>
<organism evidence="6 7">
    <name type="scientific">Poseidonocella pacifica</name>
    <dbReference type="NCBI Taxonomy" id="871651"/>
    <lineage>
        <taxon>Bacteria</taxon>
        <taxon>Pseudomonadati</taxon>
        <taxon>Pseudomonadota</taxon>
        <taxon>Alphaproteobacteria</taxon>
        <taxon>Rhodobacterales</taxon>
        <taxon>Roseobacteraceae</taxon>
        <taxon>Poseidonocella</taxon>
    </lineage>
</organism>
<dbReference type="InterPro" id="IPR036388">
    <property type="entry name" value="WH-like_DNA-bd_sf"/>
</dbReference>
<dbReference type="OrthoDB" id="5297263at2"/>
<dbReference type="Gene3D" id="1.10.10.10">
    <property type="entry name" value="Winged helix-like DNA-binding domain superfamily/Winged helix DNA-binding domain"/>
    <property type="match status" value="1"/>
</dbReference>
<protein>
    <submittedName>
        <fullName evidence="6">LysR family transcriptional regulator, pca operon transcriptional activator</fullName>
    </submittedName>
</protein>
<dbReference type="Gene3D" id="3.40.190.290">
    <property type="match status" value="1"/>
</dbReference>
<evidence type="ECO:0000256" key="3">
    <source>
        <dbReference type="ARBA" id="ARBA00023125"/>
    </source>
</evidence>
<dbReference type="PANTHER" id="PTHR30419">
    <property type="entry name" value="HTH-TYPE TRANSCRIPTIONAL REGULATOR YBHD"/>
    <property type="match status" value="1"/>
</dbReference>